<dbReference type="EMBL" id="PUIV01000003">
    <property type="protein sequence ID" value="PWB95281.1"/>
    <property type="molecule type" value="Genomic_DNA"/>
</dbReference>
<dbReference type="RefSeq" id="WP_108915953.1">
    <property type="nucleotide sequence ID" value="NZ_CP189553.1"/>
</dbReference>
<proteinExistence type="predicted"/>
<evidence type="ECO:0000259" key="1">
    <source>
        <dbReference type="Pfam" id="PF09511"/>
    </source>
</evidence>
<accession>A0A2U1SUJ0</accession>
<dbReference type="Gene3D" id="1.10.3550.20">
    <property type="match status" value="1"/>
</dbReference>
<sequence>MKYAFPLIRHLDDIDRHRDAGLMHEAFKRGERHNGTIVYDYAYMDNQVFPPIGATQFAALARELRGLTFDAKNGALLSRPYQKFFNAGEREETLATNLPLADRHLVLEKLDGSMIHAFIRPDGALAFATRWGVSDIARQALAWYETQDGDGAGRAALRDLVVAGLTPIFEWTSPENIVVVRHAAPALTLTGLRERETGDHVAYAQLADHARRLRVPLVRAFDSIADWDSFSARAFAETEGEGYVVRFDDGHMLKVKNTLYARVHKFKAHLAQPKDAAEIIVSGALDDMLPHLSAAERSKIEAYRDCLRARLSATASRLAETIARAREEITTQDPRERQKLFWTLYAAPLGAALSGSAVDVWLERRDAFAAIDLLVLKNTSANARFQQIVAALDLPELAFGFDGDQ</sequence>
<dbReference type="Pfam" id="PF09511">
    <property type="entry name" value="RNA_lig_T4_1"/>
    <property type="match status" value="1"/>
</dbReference>
<comment type="caution">
    <text evidence="2">The sequence shown here is derived from an EMBL/GenBank/DDBJ whole genome shotgun (WGS) entry which is preliminary data.</text>
</comment>
<protein>
    <recommendedName>
        <fullName evidence="1">T4 RNA ligase 1-like N-terminal domain-containing protein</fullName>
    </recommendedName>
</protein>
<keyword evidence="3" id="KW-1185">Reference proteome</keyword>
<organism evidence="2 3">
    <name type="scientific">Methylosinus sporium</name>
    <dbReference type="NCBI Taxonomy" id="428"/>
    <lineage>
        <taxon>Bacteria</taxon>
        <taxon>Pseudomonadati</taxon>
        <taxon>Pseudomonadota</taxon>
        <taxon>Alphaproteobacteria</taxon>
        <taxon>Hyphomicrobiales</taxon>
        <taxon>Methylocystaceae</taxon>
        <taxon>Methylosinus</taxon>
    </lineage>
</organism>
<name>A0A2U1SUJ0_METSR</name>
<evidence type="ECO:0000313" key="3">
    <source>
        <dbReference type="Proteomes" id="UP000245137"/>
    </source>
</evidence>
<feature type="domain" description="T4 RNA ligase 1-like N-terminal" evidence="1">
    <location>
        <begin position="64"/>
        <end position="260"/>
    </location>
</feature>
<reference evidence="2 3" key="1">
    <citation type="journal article" date="2018" name="Appl. Microbiol. Biotechnol.">
        <title>Co-cultivation of the strictly anaerobic methanogen Methanosarcina barkeri with aerobic methanotrophs in an oxygen-limited membrane bioreactor.</title>
        <authorList>
            <person name="In 't Zandt M.H."/>
            <person name="van den Bosch T.J.M."/>
            <person name="Rijkers R."/>
            <person name="van Kessel M.A.H.J."/>
            <person name="Jetten M.S.M."/>
            <person name="Welte C.U."/>
        </authorList>
    </citation>
    <scope>NUCLEOTIDE SEQUENCE [LARGE SCALE GENOMIC DNA]</scope>
    <source>
        <strain evidence="2 3">DSM 17706</strain>
    </source>
</reference>
<dbReference type="Proteomes" id="UP000245137">
    <property type="component" value="Unassembled WGS sequence"/>
</dbReference>
<evidence type="ECO:0000313" key="2">
    <source>
        <dbReference type="EMBL" id="PWB95281.1"/>
    </source>
</evidence>
<dbReference type="InterPro" id="IPR019039">
    <property type="entry name" value="T4-Rnl1-like_N"/>
</dbReference>
<dbReference type="AlphaFoldDB" id="A0A2U1SUJ0"/>
<gene>
    <name evidence="2" type="ORF">C5689_03850</name>
</gene>